<dbReference type="Proteomes" id="UP000295550">
    <property type="component" value="Unassembled WGS sequence"/>
</dbReference>
<evidence type="ECO:0000313" key="2">
    <source>
        <dbReference type="Proteomes" id="UP000295550"/>
    </source>
</evidence>
<evidence type="ECO:0000313" key="1">
    <source>
        <dbReference type="EMBL" id="TDB44159.1"/>
    </source>
</evidence>
<dbReference type="AlphaFoldDB" id="A0A4R4IV92"/>
<protein>
    <submittedName>
        <fullName evidence="1">Uncharacterized protein</fullName>
    </submittedName>
</protein>
<proteinExistence type="predicted"/>
<gene>
    <name evidence="1" type="ORF">C5468_22955</name>
</gene>
<comment type="caution">
    <text evidence="1">The sequence shown here is derived from an EMBL/GenBank/DDBJ whole genome shotgun (WGS) entry which is preliminary data.</text>
</comment>
<accession>A0A4R4IV92</accession>
<name>A0A4R4IV92_PHOLU</name>
<organism evidence="1 2">
    <name type="scientific">Photorhabdus luminescens subsp. mexicana</name>
    <dbReference type="NCBI Taxonomy" id="2100167"/>
    <lineage>
        <taxon>Bacteria</taxon>
        <taxon>Pseudomonadati</taxon>
        <taxon>Pseudomonadota</taxon>
        <taxon>Gammaproteobacteria</taxon>
        <taxon>Enterobacterales</taxon>
        <taxon>Morganellaceae</taxon>
        <taxon>Photorhabdus</taxon>
    </lineage>
</organism>
<sequence length="222" mass="25079">MEIFMTEPELDDESHDMQLYALGTKRLNDVGVGNLGSVRLKDRTTTPTNTNGELNSVIVQPNAIPWIHSLNKKNKNKSIILVGSWDKFGDKRFFYTTNNEIISGQYDEISLTGINNRLVVDLYIKDDSIFGSSKWIPLLLHGASNQTSSAPRNKMRVHLQDDNIEFSSDRGEQQFLEDVKIGQDVRVKFHATGRIKHYTSNSQIQKGTKVASKIAIDLTIKK</sequence>
<dbReference type="RefSeq" id="WP_132348391.1">
    <property type="nucleotide sequence ID" value="NZ_CAWOLF010000041.1"/>
</dbReference>
<dbReference type="EMBL" id="PUJX01000041">
    <property type="protein sequence ID" value="TDB44159.1"/>
    <property type="molecule type" value="Genomic_DNA"/>
</dbReference>
<reference evidence="1 2" key="1">
    <citation type="journal article" date="2019" name="Int. J. Syst. Evol. Microbiol.">
        <title>Photorhabdus khanii subsp. guanajuatensis subsp. nov., isolated from Heterorhabditis atacamensis, and Photorhabdus luminescens subsp. mexicana subsp. nov., isolated from Heterorhabditis mexicana entomopathogenic nematodes.</title>
        <authorList>
            <person name="Machado R.A.R."/>
            <person name="Bruno P."/>
            <person name="Arce C.C.M."/>
            <person name="Liechti N."/>
            <person name="Kohler A."/>
            <person name="Bernal J."/>
            <person name="Bruggmann R."/>
            <person name="Turlings T.C.J."/>
        </authorList>
    </citation>
    <scope>NUCLEOTIDE SEQUENCE [LARGE SCALE GENOMIC DNA]</scope>
    <source>
        <strain evidence="1 2">MEX47-22</strain>
    </source>
</reference>